<comment type="caution">
    <text evidence="1">The sequence shown here is derived from an EMBL/GenBank/DDBJ whole genome shotgun (WGS) entry which is preliminary data.</text>
</comment>
<dbReference type="EMBL" id="BBYR01000014">
    <property type="protein sequence ID" value="GAP35176.1"/>
    <property type="molecule type" value="Genomic_DNA"/>
</dbReference>
<sequence>MYRLFTKLYARRIAEQFYRGVLGRAGDAAGIQNLSREIARHGRLDKVLADMAGSTEAWEKGLRARPQDLARLAYGAVAGREPTPDEEAAAAERLGGGPQGLAALLTELAGGRRREGWQPAEAEGLVRAVFAGLLGREPDEEALRAYSEFLVGSQNPAGLVGDVAGSAEHLQQVVAQQAPALVQLVFRALLEREADPEALAAYSARLTETRDLQALVAEVGASREHRNLLLRRLAAGAAA</sequence>
<organism evidence="1 2">
    <name type="scientific">Piscinibacter sakaiensis</name>
    <name type="common">Ideonella sakaiensis</name>
    <dbReference type="NCBI Taxonomy" id="1547922"/>
    <lineage>
        <taxon>Bacteria</taxon>
        <taxon>Pseudomonadati</taxon>
        <taxon>Pseudomonadota</taxon>
        <taxon>Betaproteobacteria</taxon>
        <taxon>Burkholderiales</taxon>
        <taxon>Sphaerotilaceae</taxon>
        <taxon>Piscinibacter</taxon>
    </lineage>
</organism>
<evidence type="ECO:0000313" key="1">
    <source>
        <dbReference type="EMBL" id="GAP35176.1"/>
    </source>
</evidence>
<evidence type="ECO:0000313" key="2">
    <source>
        <dbReference type="Proteomes" id="UP000037660"/>
    </source>
</evidence>
<dbReference type="RefSeq" id="WP_054019242.1">
    <property type="nucleotide sequence ID" value="NZ_BBYR01000014.1"/>
</dbReference>
<dbReference type="AlphaFoldDB" id="A0A0K8NXS6"/>
<keyword evidence="2" id="KW-1185">Reference proteome</keyword>
<protein>
    <recommendedName>
        <fullName evidence="3">DUF4214 domain-containing protein</fullName>
    </recommendedName>
</protein>
<dbReference type="Gene3D" id="1.10.3130.20">
    <property type="entry name" value="Phycobilisome linker domain"/>
    <property type="match status" value="1"/>
</dbReference>
<reference evidence="1 2" key="2">
    <citation type="journal article" date="2016" name="Science">
        <title>A bacterium that degrades and assimilates poly(ethylene terephthalate).</title>
        <authorList>
            <person name="Yoshida S."/>
            <person name="Hiraga K."/>
            <person name="Takehana T."/>
            <person name="Taniguchi I."/>
            <person name="Yamaji H."/>
            <person name="Maeda Y."/>
            <person name="Toyohara K."/>
            <person name="Miyamoto K."/>
            <person name="Kimura Y."/>
            <person name="Oda K."/>
        </authorList>
    </citation>
    <scope>NUCLEOTIDE SEQUENCE [LARGE SCALE GENOMIC DNA]</scope>
    <source>
        <strain evidence="2">NBRC 110686 / TISTR 2288 / 201-F6</strain>
    </source>
</reference>
<accession>A0A0K8NXS6</accession>
<proteinExistence type="predicted"/>
<evidence type="ECO:0008006" key="3">
    <source>
        <dbReference type="Google" id="ProtNLM"/>
    </source>
</evidence>
<name>A0A0K8NXS6_PISS1</name>
<dbReference type="STRING" id="1547922.ISF6_0747"/>
<dbReference type="InterPro" id="IPR038255">
    <property type="entry name" value="PBS_linker_sf"/>
</dbReference>
<reference evidence="2" key="1">
    <citation type="submission" date="2015-07" db="EMBL/GenBank/DDBJ databases">
        <title>Discovery of a poly(ethylene terephthalate assimilation.</title>
        <authorList>
            <person name="Yoshida S."/>
            <person name="Hiraga K."/>
            <person name="Takehana T."/>
            <person name="Taniguchi I."/>
            <person name="Yamaji H."/>
            <person name="Maeda Y."/>
            <person name="Toyohara K."/>
            <person name="Miyamoto K."/>
            <person name="Kimura Y."/>
            <person name="Oda K."/>
        </authorList>
    </citation>
    <scope>NUCLEOTIDE SEQUENCE [LARGE SCALE GENOMIC DNA]</scope>
    <source>
        <strain evidence="2">NBRC 110686 / TISTR 2288 / 201-F6</strain>
    </source>
</reference>
<gene>
    <name evidence="1" type="ORF">ISF6_0747</name>
</gene>
<dbReference type="Proteomes" id="UP000037660">
    <property type="component" value="Unassembled WGS sequence"/>
</dbReference>